<dbReference type="OMA" id="PNDIDAP"/>
<accession>S9W535</accession>
<dbReference type="AlphaFoldDB" id="S9W535"/>
<dbReference type="Proteomes" id="UP000015464">
    <property type="component" value="Unassembled WGS sequence"/>
</dbReference>
<organism evidence="1 2">
    <name type="scientific">Schizosaccharomyces cryophilus (strain OY26 / ATCC MYA-4695 / CBS 11777 / NBRC 106824 / NRRL Y48691)</name>
    <name type="common">Fission yeast</name>
    <dbReference type="NCBI Taxonomy" id="653667"/>
    <lineage>
        <taxon>Eukaryota</taxon>
        <taxon>Fungi</taxon>
        <taxon>Dikarya</taxon>
        <taxon>Ascomycota</taxon>
        <taxon>Taphrinomycotina</taxon>
        <taxon>Schizosaccharomycetes</taxon>
        <taxon>Schizosaccharomycetales</taxon>
        <taxon>Schizosaccharomycetaceae</taxon>
        <taxon>Schizosaccharomyces</taxon>
    </lineage>
</organism>
<dbReference type="HOGENOM" id="CLU_2062825_0_0_1"/>
<name>S9W535_SCHCR</name>
<evidence type="ECO:0000313" key="1">
    <source>
        <dbReference type="EMBL" id="EPY53654.1"/>
    </source>
</evidence>
<reference evidence="1 2" key="1">
    <citation type="journal article" date="2011" name="Science">
        <title>Comparative functional genomics of the fission yeasts.</title>
        <authorList>
            <person name="Rhind N."/>
            <person name="Chen Z."/>
            <person name="Yassour M."/>
            <person name="Thompson D.A."/>
            <person name="Haas B.J."/>
            <person name="Habib N."/>
            <person name="Wapinski I."/>
            <person name="Roy S."/>
            <person name="Lin M.F."/>
            <person name="Heiman D.I."/>
            <person name="Young S.K."/>
            <person name="Furuya K."/>
            <person name="Guo Y."/>
            <person name="Pidoux A."/>
            <person name="Chen H.M."/>
            <person name="Robbertse B."/>
            <person name="Goldberg J.M."/>
            <person name="Aoki K."/>
            <person name="Bayne E.H."/>
            <person name="Berlin A.M."/>
            <person name="Desjardins C.A."/>
            <person name="Dobbs E."/>
            <person name="Dukaj L."/>
            <person name="Fan L."/>
            <person name="FitzGerald M.G."/>
            <person name="French C."/>
            <person name="Gujja S."/>
            <person name="Hansen K."/>
            <person name="Keifenheim D."/>
            <person name="Levin J.Z."/>
            <person name="Mosher R.A."/>
            <person name="Mueller C.A."/>
            <person name="Pfiffner J."/>
            <person name="Priest M."/>
            <person name="Russ C."/>
            <person name="Smialowska A."/>
            <person name="Swoboda P."/>
            <person name="Sykes S.M."/>
            <person name="Vaughn M."/>
            <person name="Vengrova S."/>
            <person name="Yoder R."/>
            <person name="Zeng Q."/>
            <person name="Allshire R."/>
            <person name="Baulcombe D."/>
            <person name="Birren B.W."/>
            <person name="Brown W."/>
            <person name="Ekwall K."/>
            <person name="Kellis M."/>
            <person name="Leatherwood J."/>
            <person name="Levin H."/>
            <person name="Margalit H."/>
            <person name="Martienssen R."/>
            <person name="Nieduszynski C.A."/>
            <person name="Spatafora J.W."/>
            <person name="Friedman N."/>
            <person name="Dalgaard J.Z."/>
            <person name="Baumann P."/>
            <person name="Niki H."/>
            <person name="Regev A."/>
            <person name="Nusbaum C."/>
        </authorList>
    </citation>
    <scope>NUCLEOTIDE SEQUENCE [LARGE SCALE GENOMIC DNA]</scope>
    <source>
        <strain evidence="2">OY26 / ATCC MYA-4695 / CBS 11777 / NBRC 106824 / NRRL Y48691</strain>
    </source>
</reference>
<sequence length="129" mass="14344">MASTQFSGIRPLDAIFTVSSATLFASSLALQKTILKKPRFFTSNHIMDRLFRPTLFAWKILSTTSILTASVSVSSFCILMAATGYHTPRELGGFLRDQLSFARAKSIPNDIDAPSWDEVHVKLETENNM</sequence>
<evidence type="ECO:0000313" key="2">
    <source>
        <dbReference type="Proteomes" id="UP000015464"/>
    </source>
</evidence>
<proteinExistence type="predicted"/>
<dbReference type="OrthoDB" id="5371649at2759"/>
<dbReference type="EMBL" id="KE546988">
    <property type="protein sequence ID" value="EPY53654.1"/>
    <property type="molecule type" value="Genomic_DNA"/>
</dbReference>
<protein>
    <submittedName>
        <fullName evidence="1">Uncharacterized protein</fullName>
    </submittedName>
</protein>
<keyword evidence="2" id="KW-1185">Reference proteome</keyword>
<gene>
    <name evidence="1" type="ORF">SPOG_03112</name>
</gene>
<dbReference type="GeneID" id="25037431"/>
<dbReference type="RefSeq" id="XP_013021225.1">
    <property type="nucleotide sequence ID" value="XM_013165771.1"/>
</dbReference>